<dbReference type="Gene3D" id="3.40.50.620">
    <property type="entry name" value="HUPs"/>
    <property type="match status" value="1"/>
</dbReference>
<dbReference type="EMBL" id="QWEZ01000001">
    <property type="protein sequence ID" value="RRJ84380.1"/>
    <property type="molecule type" value="Genomic_DNA"/>
</dbReference>
<sequence>MSGGFKRYVSDDGCRHVLGISGGKDSAALAVYIKDRYPDIHDKIEYFFTDTGAELSEIYEFLDKLEAYLGKEIIRLNSDKCFEDWLKIHNEYLPSPQQRWCTRMMKIKPFEAFVGDDPVISYIGIRADENRDGYISQKETIKAAFPFIDDGIVRDDVFQILEDSVGIPQYYKWRSRSGCYFCFFQRQDEWLGLKENHPELFEKAKQFEQRIRVKYDWKEGEIPVGGVGYTWSSQGTLDELVAKAEKRREKDGIIASSKHSERWQDVLRNGEDDDPEDQSCLICSL</sequence>
<accession>A0A3P3VP42</accession>
<proteinExistence type="predicted"/>
<dbReference type="PANTHER" id="PTHR43196:SF2">
    <property type="entry name" value="PHOSPHOADENOSINE PHOSPHOSULFATE REDUCTASE"/>
    <property type="match status" value="1"/>
</dbReference>
<comment type="caution">
    <text evidence="2">The sequence shown here is derived from an EMBL/GenBank/DDBJ whole genome shotgun (WGS) entry which is preliminary data.</text>
</comment>
<dbReference type="Pfam" id="PF01507">
    <property type="entry name" value="PAPS_reduct"/>
    <property type="match status" value="1"/>
</dbReference>
<gene>
    <name evidence="2" type="ORF">D0544_04535</name>
</gene>
<dbReference type="PANTHER" id="PTHR43196">
    <property type="entry name" value="SULFATE ADENYLYLTRANSFERASE SUBUNIT 2"/>
    <property type="match status" value="1"/>
</dbReference>
<dbReference type="RefSeq" id="WP_125014809.1">
    <property type="nucleotide sequence ID" value="NZ_QWEZ01000001.1"/>
</dbReference>
<organism evidence="2 3">
    <name type="scientific">Aestuariirhabdus litorea</name>
    <dbReference type="NCBI Taxonomy" id="2528527"/>
    <lineage>
        <taxon>Bacteria</taxon>
        <taxon>Pseudomonadati</taxon>
        <taxon>Pseudomonadota</taxon>
        <taxon>Gammaproteobacteria</taxon>
        <taxon>Oceanospirillales</taxon>
        <taxon>Aestuariirhabdaceae</taxon>
        <taxon>Aestuariirhabdus</taxon>
    </lineage>
</organism>
<dbReference type="InterPro" id="IPR050128">
    <property type="entry name" value="Sulfate_adenylyltrnsfr_sub2"/>
</dbReference>
<evidence type="ECO:0000259" key="1">
    <source>
        <dbReference type="Pfam" id="PF01507"/>
    </source>
</evidence>
<dbReference type="Proteomes" id="UP000280792">
    <property type="component" value="Unassembled WGS sequence"/>
</dbReference>
<evidence type="ECO:0000313" key="3">
    <source>
        <dbReference type="Proteomes" id="UP000280792"/>
    </source>
</evidence>
<dbReference type="SUPFAM" id="SSF52402">
    <property type="entry name" value="Adenine nucleotide alpha hydrolases-like"/>
    <property type="match status" value="1"/>
</dbReference>
<evidence type="ECO:0000313" key="2">
    <source>
        <dbReference type="EMBL" id="RRJ84380.1"/>
    </source>
</evidence>
<dbReference type="InterPro" id="IPR014729">
    <property type="entry name" value="Rossmann-like_a/b/a_fold"/>
</dbReference>
<reference evidence="2 3" key="1">
    <citation type="submission" date="2018-08" db="EMBL/GenBank/DDBJ databases">
        <authorList>
            <person name="Khan S.A."/>
        </authorList>
    </citation>
    <scope>NUCLEOTIDE SEQUENCE [LARGE SCALE GENOMIC DNA]</scope>
    <source>
        <strain evidence="2 3">GTF-13</strain>
    </source>
</reference>
<name>A0A3P3VP42_9GAMM</name>
<protein>
    <submittedName>
        <fullName evidence="2">Phosphoadenosine phosphosulfate reductase</fullName>
    </submittedName>
</protein>
<keyword evidence="3" id="KW-1185">Reference proteome</keyword>
<feature type="domain" description="Phosphoadenosine phosphosulphate reductase" evidence="1">
    <location>
        <begin position="16"/>
        <end position="131"/>
    </location>
</feature>
<reference evidence="2 3" key="2">
    <citation type="submission" date="2018-12" db="EMBL/GenBank/DDBJ databases">
        <title>Simiduia agarivorans gen. nov., sp. nov., a marine, agarolytic bacterium isolated from shallow coastal water from Keelung, Taiwan.</title>
        <authorList>
            <person name="Shieh W.Y."/>
        </authorList>
    </citation>
    <scope>NUCLEOTIDE SEQUENCE [LARGE SCALE GENOMIC DNA]</scope>
    <source>
        <strain evidence="2 3">GTF-13</strain>
    </source>
</reference>
<dbReference type="GO" id="GO:0003824">
    <property type="term" value="F:catalytic activity"/>
    <property type="evidence" value="ECO:0007669"/>
    <property type="project" value="InterPro"/>
</dbReference>
<dbReference type="InterPro" id="IPR002500">
    <property type="entry name" value="PAPS_reduct_dom"/>
</dbReference>
<dbReference type="AlphaFoldDB" id="A0A3P3VP42"/>